<feature type="compositionally biased region" description="Basic and acidic residues" evidence="1">
    <location>
        <begin position="41"/>
        <end position="53"/>
    </location>
</feature>
<dbReference type="KEGG" id="upl:DSM104440_02270"/>
<organism evidence="2 3">
    <name type="scientific">Usitatibacter palustris</name>
    <dbReference type="NCBI Taxonomy" id="2732487"/>
    <lineage>
        <taxon>Bacteria</taxon>
        <taxon>Pseudomonadati</taxon>
        <taxon>Pseudomonadota</taxon>
        <taxon>Betaproteobacteria</taxon>
        <taxon>Nitrosomonadales</taxon>
        <taxon>Usitatibacteraceae</taxon>
        <taxon>Usitatibacter</taxon>
    </lineage>
</organism>
<protein>
    <submittedName>
        <fullName evidence="2">Uncharacterized protein</fullName>
    </submittedName>
</protein>
<proteinExistence type="predicted"/>
<evidence type="ECO:0000256" key="1">
    <source>
        <dbReference type="SAM" id="MobiDB-lite"/>
    </source>
</evidence>
<feature type="region of interest" description="Disordered" evidence="1">
    <location>
        <begin position="38"/>
        <end position="73"/>
    </location>
</feature>
<dbReference type="AlphaFoldDB" id="A0A6M4H737"/>
<dbReference type="Proteomes" id="UP000503096">
    <property type="component" value="Chromosome"/>
</dbReference>
<evidence type="ECO:0000313" key="2">
    <source>
        <dbReference type="EMBL" id="QJR15449.1"/>
    </source>
</evidence>
<name>A0A6M4H737_9PROT</name>
<accession>A0A6M4H737</accession>
<sequence length="73" mass="7657">MRTQFPQVPVYSLVVGMVLANGCGSVVTGPESAFFVGEHGGTSEHKSWSREHQGISAANPDEPSEAEVQIGTA</sequence>
<dbReference type="RefSeq" id="WP_171162730.1">
    <property type="nucleotide sequence ID" value="NZ_CP053073.1"/>
</dbReference>
<reference evidence="2 3" key="1">
    <citation type="submission" date="2020-04" db="EMBL/GenBank/DDBJ databases">
        <title>Usitatibacter rugosus gen. nov., sp. nov. and Usitatibacter palustris sp. nov., novel members of Usitatibacteraceae fam. nov. within the order Nitrosomonadales isolated from soil.</title>
        <authorList>
            <person name="Huber K.J."/>
            <person name="Neumann-Schaal M."/>
            <person name="Geppert A."/>
            <person name="Luckner M."/>
            <person name="Wanner G."/>
            <person name="Overmann J."/>
        </authorList>
    </citation>
    <scope>NUCLEOTIDE SEQUENCE [LARGE SCALE GENOMIC DNA]</scope>
    <source>
        <strain evidence="2 3">Swamp67</strain>
    </source>
</reference>
<evidence type="ECO:0000313" key="3">
    <source>
        <dbReference type="Proteomes" id="UP000503096"/>
    </source>
</evidence>
<gene>
    <name evidence="2" type="ORF">DSM104440_02270</name>
</gene>
<dbReference type="EMBL" id="CP053073">
    <property type="protein sequence ID" value="QJR15449.1"/>
    <property type="molecule type" value="Genomic_DNA"/>
</dbReference>
<keyword evidence="3" id="KW-1185">Reference proteome</keyword>
<dbReference type="InParanoid" id="A0A6M4H737"/>